<evidence type="ECO:0000313" key="2">
    <source>
        <dbReference type="Proteomes" id="UP000683360"/>
    </source>
</evidence>
<accession>A0A8S3S0V7</accession>
<dbReference type="Proteomes" id="UP000683360">
    <property type="component" value="Unassembled WGS sequence"/>
</dbReference>
<dbReference type="OrthoDB" id="6051470at2759"/>
<dbReference type="EMBL" id="CAJPWZ010001303">
    <property type="protein sequence ID" value="CAG2212582.1"/>
    <property type="molecule type" value="Genomic_DNA"/>
</dbReference>
<protein>
    <submittedName>
        <fullName evidence="1">Uncharacterized protein</fullName>
    </submittedName>
</protein>
<reference evidence="1" key="1">
    <citation type="submission" date="2021-03" db="EMBL/GenBank/DDBJ databases">
        <authorList>
            <person name="Bekaert M."/>
        </authorList>
    </citation>
    <scope>NUCLEOTIDE SEQUENCE</scope>
</reference>
<comment type="caution">
    <text evidence="1">The sequence shown here is derived from an EMBL/GenBank/DDBJ whole genome shotgun (WGS) entry which is preliminary data.</text>
</comment>
<dbReference type="AlphaFoldDB" id="A0A8S3S0V7"/>
<proteinExistence type="predicted"/>
<name>A0A8S3S0V7_MYTED</name>
<keyword evidence="2" id="KW-1185">Reference proteome</keyword>
<sequence length="243" mass="28571">MGCGQSITEKRGHQVFDVGTEGNIKFWRRIRDDASKVLGDLSKTKDNPPSYYKLEYKELLERFLNLYEFFGGNIPKYRFSIKGDANVAPFPLPVYLPGTSLTTRPWITNWVQFDLQLSPEGAWHMLPECGSSIPLLTPERLYRSWYTENTFRCGSFDGEAAWDVLPVDVIKTDTTTPEQDMILLKRNKRKDLYDEERMKRKRQELMNYFIKTYDTLNFDHEKHLKFAQALEAGWQKFQQLCQK</sequence>
<organism evidence="1 2">
    <name type="scientific">Mytilus edulis</name>
    <name type="common">Blue mussel</name>
    <dbReference type="NCBI Taxonomy" id="6550"/>
    <lineage>
        <taxon>Eukaryota</taxon>
        <taxon>Metazoa</taxon>
        <taxon>Spiralia</taxon>
        <taxon>Lophotrochozoa</taxon>
        <taxon>Mollusca</taxon>
        <taxon>Bivalvia</taxon>
        <taxon>Autobranchia</taxon>
        <taxon>Pteriomorphia</taxon>
        <taxon>Mytilida</taxon>
        <taxon>Mytiloidea</taxon>
        <taxon>Mytilidae</taxon>
        <taxon>Mytilinae</taxon>
        <taxon>Mytilus</taxon>
    </lineage>
</organism>
<gene>
    <name evidence="1" type="ORF">MEDL_26548</name>
</gene>
<evidence type="ECO:0000313" key="1">
    <source>
        <dbReference type="EMBL" id="CAG2212582.1"/>
    </source>
</evidence>